<dbReference type="HAMAP" id="MF_01928">
    <property type="entry name" value="PurK"/>
    <property type="match status" value="1"/>
</dbReference>
<dbReference type="NCBIfam" id="NF004680">
    <property type="entry name" value="PRK06019.1-6"/>
    <property type="match status" value="1"/>
</dbReference>
<comment type="pathway">
    <text evidence="4 5">Purine metabolism; IMP biosynthesis via de novo pathway; 5-amino-1-(5-phospho-D-ribosyl)imidazole-4-carboxylate from 5-amino-1-(5-phospho-D-ribosyl)imidazole (N5-CAIR route): step 1/2.</text>
</comment>
<comment type="function">
    <text evidence="4">Catalyzes the ATP-dependent conversion of 5-aminoimidazole ribonucleotide (AIR) and HCO(3)(-) to N5-carboxyaminoimidazole ribonucleotide (N5-CAIR).</text>
</comment>
<dbReference type="InterPro" id="IPR003135">
    <property type="entry name" value="ATP-grasp_carboxylate-amine"/>
</dbReference>
<keyword evidence="1 4" id="KW-0547">Nucleotide-binding</keyword>
<evidence type="ECO:0000259" key="7">
    <source>
        <dbReference type="PROSITE" id="PS50975"/>
    </source>
</evidence>
<proteinExistence type="inferred from homology"/>
<dbReference type="InterPro" id="IPR011761">
    <property type="entry name" value="ATP-grasp"/>
</dbReference>
<gene>
    <name evidence="4 5" type="primary">purK</name>
    <name evidence="8" type="ORF">SAMN05445756_1487</name>
</gene>
<comment type="caution">
    <text evidence="4">Lacks conserved residue(s) required for the propagation of feature annotation.</text>
</comment>
<dbReference type="PROSITE" id="PS50975">
    <property type="entry name" value="ATP_GRASP"/>
    <property type="match status" value="1"/>
</dbReference>
<dbReference type="NCBIfam" id="TIGR01161">
    <property type="entry name" value="purK"/>
    <property type="match status" value="1"/>
</dbReference>
<comment type="subunit">
    <text evidence="4 5">Homodimer.</text>
</comment>
<dbReference type="InterPro" id="IPR011054">
    <property type="entry name" value="Rudment_hybrid_motif"/>
</dbReference>
<dbReference type="InterPro" id="IPR040686">
    <property type="entry name" value="PurK_C"/>
</dbReference>
<dbReference type="GO" id="GO:0004638">
    <property type="term" value="F:phosphoribosylaminoimidazole carboxylase activity"/>
    <property type="evidence" value="ECO:0007669"/>
    <property type="project" value="InterPro"/>
</dbReference>
<dbReference type="PANTHER" id="PTHR11609:SF5">
    <property type="entry name" value="PHOSPHORIBOSYLAMINOIMIDAZOLE CARBOXYLASE"/>
    <property type="match status" value="1"/>
</dbReference>
<feature type="binding site" evidence="4">
    <location>
        <position position="158"/>
    </location>
    <ligand>
        <name>ATP</name>
        <dbReference type="ChEBI" id="CHEBI:30616"/>
    </ligand>
</feature>
<name>A0A212TZM8_9MICO</name>
<evidence type="ECO:0000256" key="5">
    <source>
        <dbReference type="RuleBase" id="RU361200"/>
    </source>
</evidence>
<dbReference type="NCBIfam" id="NF004679">
    <property type="entry name" value="PRK06019.1-5"/>
    <property type="match status" value="1"/>
</dbReference>
<keyword evidence="9" id="KW-1185">Reference proteome</keyword>
<evidence type="ECO:0000313" key="9">
    <source>
        <dbReference type="Proteomes" id="UP000198122"/>
    </source>
</evidence>
<comment type="function">
    <text evidence="5">Catalyzes the ATP-dependent conversion of 5-aminoimidazole ribonucleotide (AIR) and HCO(3)- to N5-carboxyaminoimidazole ribonucleotide (N5-CAIR).</text>
</comment>
<evidence type="ECO:0000256" key="6">
    <source>
        <dbReference type="SAM" id="MobiDB-lite"/>
    </source>
</evidence>
<evidence type="ECO:0000313" key="8">
    <source>
        <dbReference type="EMBL" id="SNC71438.1"/>
    </source>
</evidence>
<dbReference type="GO" id="GO:0005829">
    <property type="term" value="C:cytosol"/>
    <property type="evidence" value="ECO:0007669"/>
    <property type="project" value="TreeGrafter"/>
</dbReference>
<reference evidence="8 9" key="1">
    <citation type="submission" date="2017-06" db="EMBL/GenBank/DDBJ databases">
        <authorList>
            <person name="Kim H.J."/>
            <person name="Triplett B.A."/>
        </authorList>
    </citation>
    <scope>NUCLEOTIDE SEQUENCE [LARGE SCALE GENOMIC DNA]</scope>
    <source>
        <strain evidence="8 9">DSM 22179</strain>
    </source>
</reference>
<dbReference type="InterPro" id="IPR005875">
    <property type="entry name" value="PurK"/>
</dbReference>
<evidence type="ECO:0000256" key="1">
    <source>
        <dbReference type="ARBA" id="ARBA00022741"/>
    </source>
</evidence>
<comment type="similarity">
    <text evidence="4 5">Belongs to the PurK/PurT family.</text>
</comment>
<evidence type="ECO:0000256" key="3">
    <source>
        <dbReference type="ARBA" id="ARBA00022840"/>
    </source>
</evidence>
<dbReference type="GO" id="GO:0034028">
    <property type="term" value="F:5-(carboxyamino)imidazole ribonucleotide synthase activity"/>
    <property type="evidence" value="ECO:0007669"/>
    <property type="project" value="UniProtKB-UniRule"/>
</dbReference>
<dbReference type="Gene3D" id="3.30.1490.20">
    <property type="entry name" value="ATP-grasp fold, A domain"/>
    <property type="match status" value="1"/>
</dbReference>
<dbReference type="InterPro" id="IPR016185">
    <property type="entry name" value="PreATP-grasp_dom_sf"/>
</dbReference>
<evidence type="ECO:0000256" key="2">
    <source>
        <dbReference type="ARBA" id="ARBA00022755"/>
    </source>
</evidence>
<dbReference type="GO" id="GO:0006189">
    <property type="term" value="P:'de novo' IMP biosynthetic process"/>
    <property type="evidence" value="ECO:0007669"/>
    <property type="project" value="UniProtKB-UniRule"/>
</dbReference>
<dbReference type="Gene3D" id="3.40.50.20">
    <property type="match status" value="1"/>
</dbReference>
<dbReference type="InterPro" id="IPR054350">
    <property type="entry name" value="PurT/PurK_preATP-grasp"/>
</dbReference>
<keyword evidence="3 4" id="KW-0067">ATP-binding</keyword>
<feature type="binding site" evidence="4">
    <location>
        <position position="204"/>
    </location>
    <ligand>
        <name>ATP</name>
        <dbReference type="ChEBI" id="CHEBI:30616"/>
    </ligand>
</feature>
<protein>
    <recommendedName>
        <fullName evidence="4 5">N5-carboxyaminoimidazole ribonucleotide synthase</fullName>
        <shortName evidence="4 5">N5-CAIR synthase</shortName>
        <ecNumber evidence="4 5">6.3.4.18</ecNumber>
    </recommendedName>
    <alternativeName>
        <fullName evidence="4 5">5-(carboxyamino)imidazole ribonucleotide synthetase</fullName>
    </alternativeName>
</protein>
<dbReference type="EMBL" id="FYEZ01000002">
    <property type="protein sequence ID" value="SNC71438.1"/>
    <property type="molecule type" value="Genomic_DNA"/>
</dbReference>
<dbReference type="GO" id="GO:0046872">
    <property type="term" value="F:metal ion binding"/>
    <property type="evidence" value="ECO:0007669"/>
    <property type="project" value="InterPro"/>
</dbReference>
<dbReference type="EC" id="6.3.4.18" evidence="4 5"/>
<dbReference type="AlphaFoldDB" id="A0A212TZM8"/>
<feature type="region of interest" description="Disordered" evidence="6">
    <location>
        <begin position="390"/>
        <end position="409"/>
    </location>
</feature>
<dbReference type="Gene3D" id="3.30.470.20">
    <property type="entry name" value="ATP-grasp fold, B domain"/>
    <property type="match status" value="1"/>
</dbReference>
<comment type="catalytic activity">
    <reaction evidence="4 5">
        <text>5-amino-1-(5-phospho-beta-D-ribosyl)imidazole + hydrogencarbonate + ATP = 5-carboxyamino-1-(5-phospho-D-ribosyl)imidazole + ADP + phosphate + 2 H(+)</text>
        <dbReference type="Rhea" id="RHEA:19317"/>
        <dbReference type="ChEBI" id="CHEBI:15378"/>
        <dbReference type="ChEBI" id="CHEBI:17544"/>
        <dbReference type="ChEBI" id="CHEBI:30616"/>
        <dbReference type="ChEBI" id="CHEBI:43474"/>
        <dbReference type="ChEBI" id="CHEBI:58730"/>
        <dbReference type="ChEBI" id="CHEBI:137981"/>
        <dbReference type="ChEBI" id="CHEBI:456216"/>
        <dbReference type="EC" id="6.3.4.18"/>
    </reaction>
</comment>
<dbReference type="PANTHER" id="PTHR11609">
    <property type="entry name" value="PURINE BIOSYNTHESIS PROTEIN 6/7, PUR6/7"/>
    <property type="match status" value="1"/>
</dbReference>
<sequence>MTEPTPQPLSRPLAPTGTPVVGIIGGGQLARMCAGPAAELGISVVVLAEADDAAAAQVFRHAPVGRCDDREAVRALAAACDVVTFDHEHVPDPVLSALESEGVSLHPAPAALLHAQDKIAMRQRLGAAGLPVPAWSMVHDRAGLRAFADQHEWPVVLKTPRGGYDGKGVMVLTGPEDLDRAEEWFARADASGLLAEEAVPFTRELAVMVARTPSGEMATWPVVHTVQEEGICTRVEAPAGDLDPAVAQDVRAAAQKVAELLGVTGVMAMEVFETGRSGEGERGWVVNELAMRPHNSGHWTQDGAVTSQFEQHLRAVLDLPLGDTSPRAPHTVMGNVLGGPAEDLHAASRLVMEADPGARVHVYGKEVRPGRKVGHVTVYGEDVEDLRRRADAARHTLQGTTPEGQEDAR</sequence>
<dbReference type="Pfam" id="PF22660">
    <property type="entry name" value="RS_preATP-grasp-like"/>
    <property type="match status" value="1"/>
</dbReference>
<dbReference type="Pfam" id="PF02222">
    <property type="entry name" value="ATP-grasp"/>
    <property type="match status" value="1"/>
</dbReference>
<accession>A0A212TZM8</accession>
<dbReference type="UniPathway" id="UPA00074">
    <property type="reaction ID" value="UER00942"/>
</dbReference>
<keyword evidence="2 4" id="KW-0658">Purine biosynthesis</keyword>
<organism evidence="8 9">
    <name type="scientific">Kytococcus aerolatus</name>
    <dbReference type="NCBI Taxonomy" id="592308"/>
    <lineage>
        <taxon>Bacteria</taxon>
        <taxon>Bacillati</taxon>
        <taxon>Actinomycetota</taxon>
        <taxon>Actinomycetes</taxon>
        <taxon>Micrococcales</taxon>
        <taxon>Kytococcaceae</taxon>
        <taxon>Kytococcus</taxon>
    </lineage>
</organism>
<dbReference type="GO" id="GO:0005524">
    <property type="term" value="F:ATP binding"/>
    <property type="evidence" value="ECO:0007669"/>
    <property type="project" value="UniProtKB-UniRule"/>
</dbReference>
<feature type="binding site" evidence="4">
    <location>
        <begin position="196"/>
        <end position="199"/>
    </location>
    <ligand>
        <name>ATP</name>
        <dbReference type="ChEBI" id="CHEBI:30616"/>
    </ligand>
</feature>
<evidence type="ECO:0000256" key="4">
    <source>
        <dbReference type="HAMAP-Rule" id="MF_01928"/>
    </source>
</evidence>
<dbReference type="RefSeq" id="WP_234994346.1">
    <property type="nucleotide sequence ID" value="NZ_FYEZ01000002.1"/>
</dbReference>
<dbReference type="SUPFAM" id="SSF52440">
    <property type="entry name" value="PreATP-grasp domain"/>
    <property type="match status" value="1"/>
</dbReference>
<dbReference type="Pfam" id="PF17769">
    <property type="entry name" value="PurK_C"/>
    <property type="match status" value="1"/>
</dbReference>
<dbReference type="InterPro" id="IPR013815">
    <property type="entry name" value="ATP_grasp_subdomain_1"/>
</dbReference>
<keyword evidence="4 5" id="KW-0436">Ligase</keyword>
<dbReference type="Proteomes" id="UP000198122">
    <property type="component" value="Unassembled WGS sequence"/>
</dbReference>
<dbReference type="SUPFAM" id="SSF56059">
    <property type="entry name" value="Glutathione synthetase ATP-binding domain-like"/>
    <property type="match status" value="1"/>
</dbReference>
<feature type="binding site" evidence="4">
    <location>
        <position position="118"/>
    </location>
    <ligand>
        <name>ATP</name>
        <dbReference type="ChEBI" id="CHEBI:30616"/>
    </ligand>
</feature>
<feature type="binding site" evidence="4">
    <location>
        <begin position="287"/>
        <end position="288"/>
    </location>
    <ligand>
        <name>ATP</name>
        <dbReference type="ChEBI" id="CHEBI:30616"/>
    </ligand>
</feature>
<feature type="domain" description="ATP-grasp" evidence="7">
    <location>
        <begin position="122"/>
        <end position="317"/>
    </location>
</feature>
<dbReference type="SUPFAM" id="SSF51246">
    <property type="entry name" value="Rudiment single hybrid motif"/>
    <property type="match status" value="1"/>
</dbReference>